<organism evidence="10 11">
    <name type="scientific">Coprinellus micaceus</name>
    <name type="common">Glistening ink-cap mushroom</name>
    <name type="synonym">Coprinus micaceus</name>
    <dbReference type="NCBI Taxonomy" id="71717"/>
    <lineage>
        <taxon>Eukaryota</taxon>
        <taxon>Fungi</taxon>
        <taxon>Dikarya</taxon>
        <taxon>Basidiomycota</taxon>
        <taxon>Agaricomycotina</taxon>
        <taxon>Agaricomycetes</taxon>
        <taxon>Agaricomycetidae</taxon>
        <taxon>Agaricales</taxon>
        <taxon>Agaricineae</taxon>
        <taxon>Psathyrellaceae</taxon>
        <taxon>Coprinellus</taxon>
    </lineage>
</organism>
<dbReference type="UniPathway" id="UPA00988"/>
<dbReference type="GO" id="GO:0005829">
    <property type="term" value="C:cytosol"/>
    <property type="evidence" value="ECO:0007669"/>
    <property type="project" value="TreeGrafter"/>
</dbReference>
<sequence length="350" mass="38203">MTLLQTFINDAHNRPSLAIFQSSAAQTTIPVLRQYLATSPSKGKPRHRILFSLLYPPSDLVGDANDADFEVHDWLDNVPGYSGECFNPGLQLLSTLDQALNAHSGPVDAVVDSIDTLFSDLGSLSEAYKYLREAHTKVATRTGSTLILHGTHSELTSLVTQTSFTSSLVYIQGHPTAILNHIAIEYLTPPPPLSPEPKFWSVFLPLSQRQGDVNSLVFGSNGEGSGDSSEIVIDILVRGVAGRKRSVERELEAWSSAQGPCEWRHLEALKSIWVKQAPVQTPATPDPTQNLSFNLNLTSTQQEARASVPLPYAHEGQPTEKSADTKGAIYYDPDSADDLDDDDPDEDLDI</sequence>
<evidence type="ECO:0000256" key="7">
    <source>
        <dbReference type="ARBA" id="ARBA00022694"/>
    </source>
</evidence>
<keyword evidence="7" id="KW-0819">tRNA processing</keyword>
<comment type="subcellular location">
    <subcellularLocation>
        <location evidence="2">Cytoplasm</location>
    </subcellularLocation>
    <subcellularLocation>
        <location evidence="1">Nucleus</location>
    </subcellularLocation>
</comment>
<dbReference type="GO" id="GO:0002098">
    <property type="term" value="P:tRNA wobble uridine modification"/>
    <property type="evidence" value="ECO:0007669"/>
    <property type="project" value="InterPro"/>
</dbReference>
<comment type="similarity">
    <text evidence="4">Belongs to the ELP5 family.</text>
</comment>
<evidence type="ECO:0000256" key="6">
    <source>
        <dbReference type="ARBA" id="ARBA00022490"/>
    </source>
</evidence>
<keyword evidence="6" id="KW-0963">Cytoplasm</keyword>
<feature type="region of interest" description="Disordered" evidence="9">
    <location>
        <begin position="304"/>
        <end position="350"/>
    </location>
</feature>
<evidence type="ECO:0000256" key="8">
    <source>
        <dbReference type="ARBA" id="ARBA00023242"/>
    </source>
</evidence>
<dbReference type="EMBL" id="QPFP01000008">
    <property type="protein sequence ID" value="TEB34991.1"/>
    <property type="molecule type" value="Genomic_DNA"/>
</dbReference>
<evidence type="ECO:0000256" key="3">
    <source>
        <dbReference type="ARBA" id="ARBA00005043"/>
    </source>
</evidence>
<dbReference type="GO" id="GO:0033588">
    <property type="term" value="C:elongator holoenzyme complex"/>
    <property type="evidence" value="ECO:0007669"/>
    <property type="project" value="InterPro"/>
</dbReference>
<evidence type="ECO:0000256" key="9">
    <source>
        <dbReference type="SAM" id="MobiDB-lite"/>
    </source>
</evidence>
<dbReference type="GO" id="GO:0005634">
    <property type="term" value="C:nucleus"/>
    <property type="evidence" value="ECO:0007669"/>
    <property type="project" value="UniProtKB-SubCell"/>
</dbReference>
<dbReference type="Pfam" id="PF10483">
    <property type="entry name" value="Elong_Iki1"/>
    <property type="match status" value="1"/>
</dbReference>
<feature type="compositionally biased region" description="Acidic residues" evidence="9">
    <location>
        <begin position="334"/>
        <end position="350"/>
    </location>
</feature>
<evidence type="ECO:0000313" key="10">
    <source>
        <dbReference type="EMBL" id="TEB34991.1"/>
    </source>
</evidence>
<dbReference type="PANTHER" id="PTHR15641">
    <property type="entry name" value="ELONGATOR COMPLEX PROTEIN 5"/>
    <property type="match status" value="1"/>
</dbReference>
<dbReference type="Proteomes" id="UP000298030">
    <property type="component" value="Unassembled WGS sequence"/>
</dbReference>
<keyword evidence="11" id="KW-1185">Reference proteome</keyword>
<evidence type="ECO:0000313" key="11">
    <source>
        <dbReference type="Proteomes" id="UP000298030"/>
    </source>
</evidence>
<evidence type="ECO:0000256" key="5">
    <source>
        <dbReference type="ARBA" id="ARBA00020264"/>
    </source>
</evidence>
<dbReference type="STRING" id="71717.A0A4Y7TM00"/>
<keyword evidence="8" id="KW-0539">Nucleus</keyword>
<dbReference type="AlphaFoldDB" id="A0A4Y7TM00"/>
<proteinExistence type="inferred from homology"/>
<reference evidence="10 11" key="1">
    <citation type="journal article" date="2019" name="Nat. Ecol. Evol.">
        <title>Megaphylogeny resolves global patterns of mushroom evolution.</title>
        <authorList>
            <person name="Varga T."/>
            <person name="Krizsan K."/>
            <person name="Foldi C."/>
            <person name="Dima B."/>
            <person name="Sanchez-Garcia M."/>
            <person name="Sanchez-Ramirez S."/>
            <person name="Szollosi G.J."/>
            <person name="Szarkandi J.G."/>
            <person name="Papp V."/>
            <person name="Albert L."/>
            <person name="Andreopoulos W."/>
            <person name="Angelini C."/>
            <person name="Antonin V."/>
            <person name="Barry K.W."/>
            <person name="Bougher N.L."/>
            <person name="Buchanan P."/>
            <person name="Buyck B."/>
            <person name="Bense V."/>
            <person name="Catcheside P."/>
            <person name="Chovatia M."/>
            <person name="Cooper J."/>
            <person name="Damon W."/>
            <person name="Desjardin D."/>
            <person name="Finy P."/>
            <person name="Geml J."/>
            <person name="Haridas S."/>
            <person name="Hughes K."/>
            <person name="Justo A."/>
            <person name="Karasinski D."/>
            <person name="Kautmanova I."/>
            <person name="Kiss B."/>
            <person name="Kocsube S."/>
            <person name="Kotiranta H."/>
            <person name="LaButti K.M."/>
            <person name="Lechner B.E."/>
            <person name="Liimatainen K."/>
            <person name="Lipzen A."/>
            <person name="Lukacs Z."/>
            <person name="Mihaltcheva S."/>
            <person name="Morgado L.N."/>
            <person name="Niskanen T."/>
            <person name="Noordeloos M.E."/>
            <person name="Ohm R.A."/>
            <person name="Ortiz-Santana B."/>
            <person name="Ovrebo C."/>
            <person name="Racz N."/>
            <person name="Riley R."/>
            <person name="Savchenko A."/>
            <person name="Shiryaev A."/>
            <person name="Soop K."/>
            <person name="Spirin V."/>
            <person name="Szebenyi C."/>
            <person name="Tomsovsky M."/>
            <person name="Tulloss R.E."/>
            <person name="Uehling J."/>
            <person name="Grigoriev I.V."/>
            <person name="Vagvolgyi C."/>
            <person name="Papp T."/>
            <person name="Martin F.M."/>
            <person name="Miettinen O."/>
            <person name="Hibbett D.S."/>
            <person name="Nagy L.G."/>
        </authorList>
    </citation>
    <scope>NUCLEOTIDE SEQUENCE [LARGE SCALE GENOMIC DNA]</scope>
    <source>
        <strain evidence="10 11">FP101781</strain>
    </source>
</reference>
<comment type="pathway">
    <text evidence="3">tRNA modification; 5-methoxycarbonylmethyl-2-thiouridine-tRNA biosynthesis.</text>
</comment>
<evidence type="ECO:0000256" key="4">
    <source>
        <dbReference type="ARBA" id="ARBA00009567"/>
    </source>
</evidence>
<dbReference type="InterPro" id="IPR019519">
    <property type="entry name" value="Elp5"/>
</dbReference>
<protein>
    <recommendedName>
        <fullName evidence="5">Elongator complex protein 5</fullName>
    </recommendedName>
</protein>
<accession>A0A4Y7TM00</accession>
<dbReference type="OrthoDB" id="166907at2759"/>
<name>A0A4Y7TM00_COPMI</name>
<dbReference type="GO" id="GO:0000049">
    <property type="term" value="F:tRNA binding"/>
    <property type="evidence" value="ECO:0007669"/>
    <property type="project" value="TreeGrafter"/>
</dbReference>
<dbReference type="PANTHER" id="PTHR15641:SF1">
    <property type="entry name" value="ELONGATOR COMPLEX PROTEIN 5"/>
    <property type="match status" value="1"/>
</dbReference>
<evidence type="ECO:0000256" key="1">
    <source>
        <dbReference type="ARBA" id="ARBA00004123"/>
    </source>
</evidence>
<evidence type="ECO:0000256" key="2">
    <source>
        <dbReference type="ARBA" id="ARBA00004496"/>
    </source>
</evidence>
<gene>
    <name evidence="10" type="ORF">FA13DRAFT_1788595</name>
</gene>
<comment type="caution">
    <text evidence="10">The sequence shown here is derived from an EMBL/GenBank/DDBJ whole genome shotgun (WGS) entry which is preliminary data.</text>
</comment>